<dbReference type="InterPro" id="IPR036249">
    <property type="entry name" value="Thioredoxin-like_sf"/>
</dbReference>
<comment type="catalytic activity">
    <reaction evidence="1">
        <text>Catalyzes the rearrangement of -S-S- bonds in proteins.</text>
        <dbReference type="EC" id="5.3.4.1"/>
    </reaction>
</comment>
<evidence type="ECO:0000259" key="11">
    <source>
        <dbReference type="PROSITE" id="PS51352"/>
    </source>
</evidence>
<dbReference type="InterPro" id="IPR036356">
    <property type="entry name" value="ERp29_C_sf"/>
</dbReference>
<dbReference type="InterPro" id="IPR005788">
    <property type="entry name" value="PDI_thioredoxin-like_dom"/>
</dbReference>
<keyword evidence="13" id="KW-1185">Reference proteome</keyword>
<dbReference type="PROSITE" id="PS51352">
    <property type="entry name" value="THIOREDOXIN_2"/>
    <property type="match status" value="2"/>
</dbReference>
<organism evidence="12 13">
    <name type="scientific">Polyrhizophydium stewartii</name>
    <dbReference type="NCBI Taxonomy" id="2732419"/>
    <lineage>
        <taxon>Eukaryota</taxon>
        <taxon>Fungi</taxon>
        <taxon>Fungi incertae sedis</taxon>
        <taxon>Chytridiomycota</taxon>
        <taxon>Chytridiomycota incertae sedis</taxon>
        <taxon>Chytridiomycetes</taxon>
        <taxon>Rhizophydiales</taxon>
        <taxon>Rhizophydiales incertae sedis</taxon>
        <taxon>Polyrhizophydium</taxon>
    </lineage>
</organism>
<evidence type="ECO:0000313" key="13">
    <source>
        <dbReference type="Proteomes" id="UP001527925"/>
    </source>
</evidence>
<dbReference type="EMBL" id="JADGIZ020000007">
    <property type="protein sequence ID" value="KAL2918344.1"/>
    <property type="molecule type" value="Genomic_DNA"/>
</dbReference>
<keyword evidence="6" id="KW-1015">Disulfide bond</keyword>
<comment type="similarity">
    <text evidence="2 9">Belongs to the protein disulfide isomerase family.</text>
</comment>
<accession>A0ABR4NFW1</accession>
<protein>
    <recommendedName>
        <fullName evidence="3">protein disulfide-isomerase</fullName>
        <ecNumber evidence="3">5.3.4.1</ecNumber>
    </recommendedName>
</protein>
<dbReference type="Proteomes" id="UP001527925">
    <property type="component" value="Unassembled WGS sequence"/>
</dbReference>
<dbReference type="PANTHER" id="PTHR45672:SF11">
    <property type="entry name" value="PROTEIN DISULFIDE-ISOMERASE C17H9.14C"/>
    <property type="match status" value="1"/>
</dbReference>
<dbReference type="Pfam" id="PF07749">
    <property type="entry name" value="ERp29"/>
    <property type="match status" value="1"/>
</dbReference>
<reference evidence="12 13" key="1">
    <citation type="submission" date="2023-09" db="EMBL/GenBank/DDBJ databases">
        <title>Pangenome analysis of Batrachochytrium dendrobatidis and related Chytrids.</title>
        <authorList>
            <person name="Yacoub M.N."/>
            <person name="Stajich J.E."/>
            <person name="James T.Y."/>
        </authorList>
    </citation>
    <scope>NUCLEOTIDE SEQUENCE [LARGE SCALE GENOMIC DNA]</scope>
    <source>
        <strain evidence="12 13">JEL0888</strain>
    </source>
</reference>
<feature type="signal peptide" evidence="10">
    <location>
        <begin position="1"/>
        <end position="19"/>
    </location>
</feature>
<feature type="domain" description="Thioredoxin" evidence="11">
    <location>
        <begin position="9"/>
        <end position="129"/>
    </location>
</feature>
<evidence type="ECO:0000256" key="1">
    <source>
        <dbReference type="ARBA" id="ARBA00001182"/>
    </source>
</evidence>
<keyword evidence="8" id="KW-0676">Redox-active center</keyword>
<evidence type="ECO:0000256" key="6">
    <source>
        <dbReference type="ARBA" id="ARBA00023157"/>
    </source>
</evidence>
<evidence type="ECO:0000256" key="10">
    <source>
        <dbReference type="SAM" id="SignalP"/>
    </source>
</evidence>
<feature type="domain" description="Thioredoxin" evidence="11">
    <location>
        <begin position="131"/>
        <end position="257"/>
    </location>
</feature>
<dbReference type="CDD" id="cd00238">
    <property type="entry name" value="ERp29c"/>
    <property type="match status" value="1"/>
</dbReference>
<dbReference type="EC" id="5.3.4.1" evidence="3"/>
<dbReference type="PROSITE" id="PS00194">
    <property type="entry name" value="THIOREDOXIN_1"/>
    <property type="match status" value="2"/>
</dbReference>
<dbReference type="Gene3D" id="3.40.30.10">
    <property type="entry name" value="Glutaredoxin"/>
    <property type="match status" value="2"/>
</dbReference>
<feature type="chain" id="PRO_5046893791" description="protein disulfide-isomerase" evidence="10">
    <location>
        <begin position="20"/>
        <end position="373"/>
    </location>
</feature>
<comment type="caution">
    <text evidence="12">The sequence shown here is derived from an EMBL/GenBank/DDBJ whole genome shotgun (WGS) entry which is preliminary data.</text>
</comment>
<keyword evidence="7" id="KW-0413">Isomerase</keyword>
<dbReference type="SUPFAM" id="SSF47933">
    <property type="entry name" value="ERP29 C domain-like"/>
    <property type="match status" value="1"/>
</dbReference>
<dbReference type="InterPro" id="IPR051063">
    <property type="entry name" value="PDI"/>
</dbReference>
<dbReference type="PRINTS" id="PR00421">
    <property type="entry name" value="THIOREDOXIN"/>
</dbReference>
<evidence type="ECO:0000256" key="7">
    <source>
        <dbReference type="ARBA" id="ARBA00023235"/>
    </source>
</evidence>
<dbReference type="Gene3D" id="1.20.1150.12">
    <property type="entry name" value="Endoplasmic reticulum resident protein 29, C-terminal domain"/>
    <property type="match status" value="1"/>
</dbReference>
<name>A0ABR4NFW1_9FUNG</name>
<dbReference type="PANTHER" id="PTHR45672">
    <property type="entry name" value="PROTEIN DISULFIDE-ISOMERASE C17H9.14C-RELATED"/>
    <property type="match status" value="1"/>
</dbReference>
<sequence length="373" mass="40886">MRVLALIAGALGAAALAVASDVVELTPANFDKVVDGSKNVLVEFFAPWCGHCKALAPVYEELASSYTKNKDSLVIAKVDADAHRSLGDRFGIQGFPTLKWFPKGSKKPEDYDGGRELESFFQFIKDKTGLKSSYKKPPTFVKTLTAATFEHEVLKSGKNVLVEFYAPWCGHCKNLAPTYEKVAKAFANEPNASCTLIKTQCVVANLDATTAPDIAERYGVQGYPTIKHFSPELDPPVLYELGRDLDSFVRFLNLHCQTNRRSDGSLNEKAGRIAELDKLAVKFIEAAPGNRPVIAQEAEVTMAATTKYGKYYVKVMQRMLKDQGFPAKESKRLQGIVDSGNTTPAKSDDFAIRGNILNVFVNGSAVVDDKDEL</sequence>
<evidence type="ECO:0000256" key="2">
    <source>
        <dbReference type="ARBA" id="ARBA00006347"/>
    </source>
</evidence>
<dbReference type="CDD" id="cd02998">
    <property type="entry name" value="PDI_a_ERp38"/>
    <property type="match status" value="2"/>
</dbReference>
<gene>
    <name evidence="12" type="ORF">HK105_202271</name>
</gene>
<evidence type="ECO:0000256" key="9">
    <source>
        <dbReference type="RuleBase" id="RU004208"/>
    </source>
</evidence>
<dbReference type="NCBIfam" id="TIGR01126">
    <property type="entry name" value="pdi_dom"/>
    <property type="match status" value="1"/>
</dbReference>
<dbReference type="InterPro" id="IPR011679">
    <property type="entry name" value="ERp29_C"/>
</dbReference>
<dbReference type="SUPFAM" id="SSF52833">
    <property type="entry name" value="Thioredoxin-like"/>
    <property type="match status" value="2"/>
</dbReference>
<keyword evidence="5" id="KW-0677">Repeat</keyword>
<dbReference type="InterPro" id="IPR017937">
    <property type="entry name" value="Thioredoxin_CS"/>
</dbReference>
<evidence type="ECO:0000256" key="4">
    <source>
        <dbReference type="ARBA" id="ARBA00022729"/>
    </source>
</evidence>
<evidence type="ECO:0000256" key="3">
    <source>
        <dbReference type="ARBA" id="ARBA00012723"/>
    </source>
</evidence>
<evidence type="ECO:0000256" key="5">
    <source>
        <dbReference type="ARBA" id="ARBA00022737"/>
    </source>
</evidence>
<dbReference type="InterPro" id="IPR013766">
    <property type="entry name" value="Thioredoxin_domain"/>
</dbReference>
<evidence type="ECO:0000256" key="8">
    <source>
        <dbReference type="ARBA" id="ARBA00023284"/>
    </source>
</evidence>
<evidence type="ECO:0000313" key="12">
    <source>
        <dbReference type="EMBL" id="KAL2918344.1"/>
    </source>
</evidence>
<dbReference type="Pfam" id="PF00085">
    <property type="entry name" value="Thioredoxin"/>
    <property type="match status" value="2"/>
</dbReference>
<keyword evidence="4 10" id="KW-0732">Signal</keyword>
<proteinExistence type="inferred from homology"/>